<dbReference type="RefSeq" id="WP_092475637.1">
    <property type="nucleotide sequence ID" value="NZ_FOHN01000002.1"/>
</dbReference>
<dbReference type="FunFam" id="2.30.250.10:FF:000003">
    <property type="entry name" value="Probable M18 family aminopeptidase 2"/>
    <property type="match status" value="1"/>
</dbReference>
<dbReference type="Gene3D" id="2.30.250.10">
    <property type="entry name" value="Aminopeptidase i, Domain 2"/>
    <property type="match status" value="1"/>
</dbReference>
<gene>
    <name evidence="11" type="ORF">SAMN04487772_102142</name>
</gene>
<dbReference type="Proteomes" id="UP000199800">
    <property type="component" value="Unassembled WGS sequence"/>
</dbReference>
<dbReference type="CDD" id="cd05658">
    <property type="entry name" value="M18_DAP"/>
    <property type="match status" value="1"/>
</dbReference>
<dbReference type="InterPro" id="IPR001948">
    <property type="entry name" value="Peptidase_M18"/>
</dbReference>
<dbReference type="AlphaFoldDB" id="A0A1H9YPZ4"/>
<dbReference type="GO" id="GO:0005737">
    <property type="term" value="C:cytoplasm"/>
    <property type="evidence" value="ECO:0007669"/>
    <property type="project" value="UniProtKB-ARBA"/>
</dbReference>
<keyword evidence="5 9" id="KW-0479">Metal-binding</keyword>
<evidence type="ECO:0000256" key="5">
    <source>
        <dbReference type="ARBA" id="ARBA00022723"/>
    </source>
</evidence>
<dbReference type="Pfam" id="PF02127">
    <property type="entry name" value="Peptidase_M18"/>
    <property type="match status" value="1"/>
</dbReference>
<evidence type="ECO:0000256" key="6">
    <source>
        <dbReference type="ARBA" id="ARBA00022801"/>
    </source>
</evidence>
<evidence type="ECO:0000256" key="8">
    <source>
        <dbReference type="ARBA" id="ARBA00023049"/>
    </source>
</evidence>
<accession>A0A1H9YPZ4</accession>
<evidence type="ECO:0000256" key="3">
    <source>
        <dbReference type="ARBA" id="ARBA00022438"/>
    </source>
</evidence>
<evidence type="ECO:0000256" key="1">
    <source>
        <dbReference type="ARBA" id="ARBA00001947"/>
    </source>
</evidence>
<keyword evidence="6 9" id="KW-0378">Hydrolase</keyword>
<evidence type="ECO:0000256" key="4">
    <source>
        <dbReference type="ARBA" id="ARBA00022670"/>
    </source>
</evidence>
<comment type="similarity">
    <text evidence="2 9">Belongs to the peptidase M18 family.</text>
</comment>
<sequence length="429" mass="47732">MNVAITSLKEFIEEATSPYHVVAKSKQVLDAEGFTELPFGSAWSLESGGRYYTIPYGTTLYAFTIGSEPGNQPSLRIATAHTDHPCFHIKPFPEMNEHGYLKINTETYGGPILNTWLDRPLSVAGKVCLKSDCVMNPETVLFDARLPLLTIPNLAIHINREINKGVELNKQTDLAPIIGMMNETLNNKNFFMEYLAKELQVEISDILDFDLCIYNCEYPALIGLNQEFFQSPRLDNLTSVTACLKGIINDENKNNIHVIALYDNEEIGSRTKQGADSSITSILLEKIYTGIGHGRTSLYSAYLNSMALSVDVAHCLHPNYVGKNDPTSFCELGKGVVFKLDSNQKYAYDTEAVAILEQICQAHDVKYQKFVNRSDMTSGSTLGSILSSWIPVKTVDIGIPLLAMHSAKELMGTKDQSELEKIIDSFFKE</sequence>
<dbReference type="GO" id="GO:0008270">
    <property type="term" value="F:zinc ion binding"/>
    <property type="evidence" value="ECO:0007669"/>
    <property type="project" value="InterPro"/>
</dbReference>
<dbReference type="PANTHER" id="PTHR28570:SF3">
    <property type="entry name" value="ASPARTYL AMINOPEPTIDASE"/>
    <property type="match status" value="1"/>
</dbReference>
<dbReference type="GO" id="GO:0004177">
    <property type="term" value="F:aminopeptidase activity"/>
    <property type="evidence" value="ECO:0007669"/>
    <property type="project" value="UniProtKB-KW"/>
</dbReference>
<name>A0A1H9YPZ4_9FIRM</name>
<comment type="cofactor">
    <cofactor evidence="1 10">
        <name>Zn(2+)</name>
        <dbReference type="ChEBI" id="CHEBI:29105"/>
    </cofactor>
</comment>
<evidence type="ECO:0000256" key="2">
    <source>
        <dbReference type="ARBA" id="ARBA00008290"/>
    </source>
</evidence>
<dbReference type="Gene3D" id="3.40.630.10">
    <property type="entry name" value="Zn peptidases"/>
    <property type="match status" value="1"/>
</dbReference>
<keyword evidence="12" id="KW-1185">Reference proteome</keyword>
<keyword evidence="8 9" id="KW-0482">Metalloprotease</keyword>
<dbReference type="EC" id="3.4.11.-" evidence="10"/>
<proteinExistence type="inferred from homology"/>
<evidence type="ECO:0000313" key="11">
    <source>
        <dbReference type="EMBL" id="SES71209.1"/>
    </source>
</evidence>
<evidence type="ECO:0000256" key="10">
    <source>
        <dbReference type="RuleBase" id="RU004387"/>
    </source>
</evidence>
<dbReference type="OrthoDB" id="9764268at2"/>
<evidence type="ECO:0000313" key="12">
    <source>
        <dbReference type="Proteomes" id="UP000199800"/>
    </source>
</evidence>
<dbReference type="NCBIfam" id="NF002759">
    <property type="entry name" value="PRK02813.1"/>
    <property type="match status" value="1"/>
</dbReference>
<dbReference type="SUPFAM" id="SSF53187">
    <property type="entry name" value="Zn-dependent exopeptidases"/>
    <property type="match status" value="1"/>
</dbReference>
<organism evidence="11 12">
    <name type="scientific">[Clostridium] polysaccharolyticum</name>
    <dbReference type="NCBI Taxonomy" id="29364"/>
    <lineage>
        <taxon>Bacteria</taxon>
        <taxon>Bacillati</taxon>
        <taxon>Bacillota</taxon>
        <taxon>Clostridia</taxon>
        <taxon>Lachnospirales</taxon>
        <taxon>Lachnospiraceae</taxon>
    </lineage>
</organism>
<protein>
    <recommendedName>
        <fullName evidence="10">M18 family aminopeptidase</fullName>
        <ecNumber evidence="10">3.4.11.-</ecNumber>
    </recommendedName>
</protein>
<dbReference type="SUPFAM" id="SSF101821">
    <property type="entry name" value="Aminopeptidase/glucanase lid domain"/>
    <property type="match status" value="1"/>
</dbReference>
<dbReference type="STRING" id="29364.SAMN04487772_102142"/>
<keyword evidence="3 9" id="KW-0031">Aminopeptidase</keyword>
<dbReference type="GO" id="GO:0008237">
    <property type="term" value="F:metallopeptidase activity"/>
    <property type="evidence" value="ECO:0007669"/>
    <property type="project" value="UniProtKB-KW"/>
</dbReference>
<dbReference type="EMBL" id="FOHN01000002">
    <property type="protein sequence ID" value="SES71209.1"/>
    <property type="molecule type" value="Genomic_DNA"/>
</dbReference>
<dbReference type="GO" id="GO:0006508">
    <property type="term" value="P:proteolysis"/>
    <property type="evidence" value="ECO:0007669"/>
    <property type="project" value="UniProtKB-KW"/>
</dbReference>
<dbReference type="PRINTS" id="PR00932">
    <property type="entry name" value="AMINO1PTASE"/>
</dbReference>
<keyword evidence="4 9" id="KW-0645">Protease</keyword>
<reference evidence="11 12" key="1">
    <citation type="submission" date="2016-10" db="EMBL/GenBank/DDBJ databases">
        <authorList>
            <person name="de Groot N.N."/>
        </authorList>
    </citation>
    <scope>NUCLEOTIDE SEQUENCE [LARGE SCALE GENOMIC DNA]</scope>
    <source>
        <strain evidence="11 12">DSM 1801</strain>
    </source>
</reference>
<evidence type="ECO:0000256" key="7">
    <source>
        <dbReference type="ARBA" id="ARBA00022833"/>
    </source>
</evidence>
<dbReference type="InterPro" id="IPR023358">
    <property type="entry name" value="Peptidase_M18_dom2"/>
</dbReference>
<evidence type="ECO:0000256" key="9">
    <source>
        <dbReference type="RuleBase" id="RU004386"/>
    </source>
</evidence>
<keyword evidence="7 9" id="KW-0862">Zinc</keyword>
<dbReference type="PANTHER" id="PTHR28570">
    <property type="entry name" value="ASPARTYL AMINOPEPTIDASE"/>
    <property type="match status" value="1"/>
</dbReference>